<organism evidence="4 5">
    <name type="scientific">Rosistilla oblonga</name>
    <dbReference type="NCBI Taxonomy" id="2527990"/>
    <lineage>
        <taxon>Bacteria</taxon>
        <taxon>Pseudomonadati</taxon>
        <taxon>Planctomycetota</taxon>
        <taxon>Planctomycetia</taxon>
        <taxon>Pirellulales</taxon>
        <taxon>Pirellulaceae</taxon>
        <taxon>Rosistilla</taxon>
    </lineage>
</organism>
<keyword evidence="5" id="KW-1185">Reference proteome</keyword>
<feature type="signal peptide" evidence="2">
    <location>
        <begin position="1"/>
        <end position="23"/>
    </location>
</feature>
<dbReference type="GO" id="GO:0030288">
    <property type="term" value="C:outer membrane-bounded periplasmic space"/>
    <property type="evidence" value="ECO:0007669"/>
    <property type="project" value="TreeGrafter"/>
</dbReference>
<dbReference type="Pfam" id="PF04349">
    <property type="entry name" value="MdoG"/>
    <property type="match status" value="1"/>
</dbReference>
<dbReference type="GO" id="GO:0030246">
    <property type="term" value="F:carbohydrate binding"/>
    <property type="evidence" value="ECO:0007669"/>
    <property type="project" value="InterPro"/>
</dbReference>
<evidence type="ECO:0000256" key="1">
    <source>
        <dbReference type="ARBA" id="ARBA00004418"/>
    </source>
</evidence>
<dbReference type="AlphaFoldDB" id="A0A518IV14"/>
<dbReference type="Proteomes" id="UP000316770">
    <property type="component" value="Chromosome"/>
</dbReference>
<comment type="subcellular location">
    <subcellularLocation>
        <location evidence="1">Periplasm</location>
    </subcellularLocation>
</comment>
<evidence type="ECO:0000313" key="4">
    <source>
        <dbReference type="EMBL" id="QDV56923.1"/>
    </source>
</evidence>
<evidence type="ECO:0000259" key="3">
    <source>
        <dbReference type="Pfam" id="PF04349"/>
    </source>
</evidence>
<dbReference type="GO" id="GO:0003824">
    <property type="term" value="F:catalytic activity"/>
    <property type="evidence" value="ECO:0007669"/>
    <property type="project" value="InterPro"/>
</dbReference>
<protein>
    <submittedName>
        <fullName evidence="4">Glucans biosynthesis protein G</fullName>
    </submittedName>
</protein>
<dbReference type="InterPro" id="IPR007444">
    <property type="entry name" value="Glucan_biosyn_MdoG_C"/>
</dbReference>
<dbReference type="GO" id="GO:0051274">
    <property type="term" value="P:beta-glucan biosynthetic process"/>
    <property type="evidence" value="ECO:0007669"/>
    <property type="project" value="TreeGrafter"/>
</dbReference>
<gene>
    <name evidence="4" type="primary">mdoG</name>
    <name evidence="4" type="ORF">Mal33_29240</name>
</gene>
<evidence type="ECO:0000256" key="2">
    <source>
        <dbReference type="SAM" id="SignalP"/>
    </source>
</evidence>
<sequence length="525" mass="58718" precursor="true">MRFSVLLLVLFLLQPSVAIRAWADSPRVASPLAEVTSFETLLKLVADLSKSDFVPRAPIPKSLESLDYEQYREIQFRHEKAVWRNTRSPFWIETFHRGFVQRDRVSLFVVEAGASREIPFSTDNFHYGVPIAQPDTLADAGHAGIRIVGRFPETPDVQEILTFLGSSYFRGRSAATVYGASARGLAVDIGLPRDEEFPFFRAFWLPQPQAADTGQTVLALLDSETVCGAYEFELQPGAVETRIHVRCSLFFRRVPEKVGIAPLTSMWIWGDGLQGPPMDQRPAVHDSDGLLVRDGNGDWIWRAFSRQSYPSVSRIAAKQVTGFGVIQRNCDYDHFADSNAQYHKRPSLWIEPSQKLTAGSIELIELPGAHEGIDNIGAYWVPDQLPTLGEPMELDYTIRIFPGDLPQQSGVARATGFSVTRDADRIALKVTFTPDAMRQGLRQVGDDSLILDTSLVRGELISKTAKTTATGDCEVELVFRPSEESPVEIGITLMHGGKEISERFTYLCPDKQPTFMYPQVYTRKE</sequence>
<dbReference type="PANTHER" id="PTHR30504">
    <property type="entry name" value="GLUCANS BIOSYNTHESIS PROTEIN"/>
    <property type="match status" value="1"/>
</dbReference>
<dbReference type="PANTHER" id="PTHR30504:SF2">
    <property type="entry name" value="GLUCANS BIOSYNTHESIS PROTEIN G"/>
    <property type="match status" value="1"/>
</dbReference>
<dbReference type="RefSeq" id="WP_145285895.1">
    <property type="nucleotide sequence ID" value="NZ_CP036318.1"/>
</dbReference>
<name>A0A518IV14_9BACT</name>
<keyword evidence="2" id="KW-0732">Signal</keyword>
<proteinExistence type="predicted"/>
<dbReference type="PIRSF" id="PIRSF006281">
    <property type="entry name" value="MdoG"/>
    <property type="match status" value="1"/>
</dbReference>
<dbReference type="EMBL" id="CP036318">
    <property type="protein sequence ID" value="QDV56923.1"/>
    <property type="molecule type" value="Genomic_DNA"/>
</dbReference>
<dbReference type="SUPFAM" id="SSF74650">
    <property type="entry name" value="Galactose mutarotase-like"/>
    <property type="match status" value="1"/>
</dbReference>
<evidence type="ECO:0000313" key="5">
    <source>
        <dbReference type="Proteomes" id="UP000316770"/>
    </source>
</evidence>
<dbReference type="InterPro" id="IPR011013">
    <property type="entry name" value="Gal_mutarotase_sf_dom"/>
</dbReference>
<feature type="domain" description="Glucan biosynthesis periplasmic MdoG C-terminal" evidence="3">
    <location>
        <begin position="37"/>
        <end position="507"/>
    </location>
</feature>
<dbReference type="InterPro" id="IPR014718">
    <property type="entry name" value="GH-type_carb-bd"/>
</dbReference>
<feature type="chain" id="PRO_5022092151" evidence="2">
    <location>
        <begin position="24"/>
        <end position="525"/>
    </location>
</feature>
<dbReference type="InterPro" id="IPR014438">
    <property type="entry name" value="Glucan_biosyn_MdoG/MdoD"/>
</dbReference>
<accession>A0A518IV14</accession>
<reference evidence="4 5" key="1">
    <citation type="submission" date="2019-02" db="EMBL/GenBank/DDBJ databases">
        <title>Deep-cultivation of Planctomycetes and their phenomic and genomic characterization uncovers novel biology.</title>
        <authorList>
            <person name="Wiegand S."/>
            <person name="Jogler M."/>
            <person name="Boedeker C."/>
            <person name="Pinto D."/>
            <person name="Vollmers J."/>
            <person name="Rivas-Marin E."/>
            <person name="Kohn T."/>
            <person name="Peeters S.H."/>
            <person name="Heuer A."/>
            <person name="Rast P."/>
            <person name="Oberbeckmann S."/>
            <person name="Bunk B."/>
            <person name="Jeske O."/>
            <person name="Meyerdierks A."/>
            <person name="Storesund J.E."/>
            <person name="Kallscheuer N."/>
            <person name="Luecker S."/>
            <person name="Lage O.M."/>
            <person name="Pohl T."/>
            <person name="Merkel B.J."/>
            <person name="Hornburger P."/>
            <person name="Mueller R.-W."/>
            <person name="Bruemmer F."/>
            <person name="Labrenz M."/>
            <person name="Spormann A.M."/>
            <person name="Op den Camp H."/>
            <person name="Overmann J."/>
            <person name="Amann R."/>
            <person name="Jetten M.S.M."/>
            <person name="Mascher T."/>
            <person name="Medema M.H."/>
            <person name="Devos D.P."/>
            <person name="Kaster A.-K."/>
            <person name="Ovreas L."/>
            <person name="Rohde M."/>
            <person name="Galperin M.Y."/>
            <person name="Jogler C."/>
        </authorList>
    </citation>
    <scope>NUCLEOTIDE SEQUENCE [LARGE SCALE GENOMIC DNA]</scope>
    <source>
        <strain evidence="4 5">Mal33</strain>
    </source>
</reference>
<dbReference type="Gene3D" id="2.70.98.10">
    <property type="match status" value="1"/>
</dbReference>